<dbReference type="GO" id="GO:0005524">
    <property type="term" value="F:ATP binding"/>
    <property type="evidence" value="ECO:0007669"/>
    <property type="project" value="UniProtKB-UniRule"/>
</dbReference>
<dbReference type="CDD" id="cd14014">
    <property type="entry name" value="STKc_PknB_like"/>
    <property type="match status" value="1"/>
</dbReference>
<keyword evidence="4 7" id="KW-0547">Nucleotide-binding</keyword>
<dbReference type="InterPro" id="IPR017441">
    <property type="entry name" value="Protein_kinase_ATP_BS"/>
</dbReference>
<feature type="region of interest" description="Disordered" evidence="8">
    <location>
        <begin position="339"/>
        <end position="366"/>
    </location>
</feature>
<evidence type="ECO:0000256" key="8">
    <source>
        <dbReference type="SAM" id="MobiDB-lite"/>
    </source>
</evidence>
<dbReference type="PROSITE" id="PS50011">
    <property type="entry name" value="PROTEIN_KINASE_DOM"/>
    <property type="match status" value="1"/>
</dbReference>
<evidence type="ECO:0000256" key="5">
    <source>
        <dbReference type="ARBA" id="ARBA00022777"/>
    </source>
</evidence>
<evidence type="ECO:0000313" key="11">
    <source>
        <dbReference type="Proteomes" id="UP000248544"/>
    </source>
</evidence>
<evidence type="ECO:0000259" key="9">
    <source>
        <dbReference type="PROSITE" id="PS50011"/>
    </source>
</evidence>
<evidence type="ECO:0000256" key="3">
    <source>
        <dbReference type="ARBA" id="ARBA00022679"/>
    </source>
</evidence>
<sequence length="366" mass="37701">MANLPGPWQVPGHTHLRQLGSGGSGRVVLARRDADGAEVAIKYLSPQLLAEPSFAGRFREEARLISMLGGPHIARLLDYVEGDRGAAIVMEPVDGVTLRRMIRERGATGPQAALVVLKGALLGLAAAHEAGVVHRDFKPENVIVTVAGDSKLVDFGIAAPAGEPGAGAGSPPYMAPELWEQAPASAATDVYAATVVFFECLTGRRPFDASDAAVLAHLHQSEPPPVEQADEPVRGLLRHGLAKDPADRPPSAAAFLVELEETAGDAYGPEWEREGRFGLGGLAALLIGFGVHAPPQLTAGSSLARTLLGTTGKAIIAGTLATATVTGIIAGVAVLNGSQREAPPPLAAPRTPAATSVASPPPARPE</sequence>
<evidence type="ECO:0000256" key="6">
    <source>
        <dbReference type="ARBA" id="ARBA00022840"/>
    </source>
</evidence>
<accession>A0A2W2FV29</accession>
<dbReference type="PANTHER" id="PTHR43289">
    <property type="entry name" value="MITOGEN-ACTIVATED PROTEIN KINASE KINASE KINASE 20-RELATED"/>
    <property type="match status" value="1"/>
</dbReference>
<dbReference type="RefSeq" id="WP_146607820.1">
    <property type="nucleotide sequence ID" value="NZ_POUA01000449.1"/>
</dbReference>
<evidence type="ECO:0000256" key="4">
    <source>
        <dbReference type="ARBA" id="ARBA00022741"/>
    </source>
</evidence>
<gene>
    <name evidence="10" type="ORF">C1I98_34330</name>
</gene>
<evidence type="ECO:0000256" key="7">
    <source>
        <dbReference type="PROSITE-ProRule" id="PRU10141"/>
    </source>
</evidence>
<keyword evidence="2 10" id="KW-0723">Serine/threonine-protein kinase</keyword>
<dbReference type="InterPro" id="IPR000719">
    <property type="entry name" value="Prot_kinase_dom"/>
</dbReference>
<evidence type="ECO:0000256" key="1">
    <source>
        <dbReference type="ARBA" id="ARBA00012513"/>
    </source>
</evidence>
<dbReference type="InterPro" id="IPR011009">
    <property type="entry name" value="Kinase-like_dom_sf"/>
</dbReference>
<dbReference type="AlphaFoldDB" id="A0A2W2FV29"/>
<feature type="binding site" evidence="7">
    <location>
        <position position="42"/>
    </location>
    <ligand>
        <name>ATP</name>
        <dbReference type="ChEBI" id="CHEBI:30616"/>
    </ligand>
</feature>
<feature type="non-terminal residue" evidence="10">
    <location>
        <position position="366"/>
    </location>
</feature>
<dbReference type="Gene3D" id="1.10.510.10">
    <property type="entry name" value="Transferase(Phosphotransferase) domain 1"/>
    <property type="match status" value="1"/>
</dbReference>
<dbReference type="GO" id="GO:0004674">
    <property type="term" value="F:protein serine/threonine kinase activity"/>
    <property type="evidence" value="ECO:0007669"/>
    <property type="project" value="UniProtKB-KW"/>
</dbReference>
<keyword evidence="6 7" id="KW-0067">ATP-binding</keyword>
<dbReference type="EC" id="2.7.11.1" evidence="1"/>
<dbReference type="PANTHER" id="PTHR43289:SF6">
    <property type="entry name" value="SERINE_THREONINE-PROTEIN KINASE NEKL-3"/>
    <property type="match status" value="1"/>
</dbReference>
<dbReference type="SUPFAM" id="SSF56112">
    <property type="entry name" value="Protein kinase-like (PK-like)"/>
    <property type="match status" value="1"/>
</dbReference>
<dbReference type="PROSITE" id="PS00107">
    <property type="entry name" value="PROTEIN_KINASE_ATP"/>
    <property type="match status" value="1"/>
</dbReference>
<feature type="domain" description="Protein kinase" evidence="9">
    <location>
        <begin position="13"/>
        <end position="263"/>
    </location>
</feature>
<proteinExistence type="predicted"/>
<dbReference type="Gene3D" id="3.30.200.20">
    <property type="entry name" value="Phosphorylase Kinase, domain 1"/>
    <property type="match status" value="1"/>
</dbReference>
<comment type="caution">
    <text evidence="10">The sequence shown here is derived from an EMBL/GenBank/DDBJ whole genome shotgun (WGS) entry which is preliminary data.</text>
</comment>
<protein>
    <recommendedName>
        <fullName evidence="1">non-specific serine/threonine protein kinase</fullName>
        <ecNumber evidence="1">2.7.11.1</ecNumber>
    </recommendedName>
</protein>
<dbReference type="PROSITE" id="PS00108">
    <property type="entry name" value="PROTEIN_KINASE_ST"/>
    <property type="match status" value="1"/>
</dbReference>
<dbReference type="Proteomes" id="UP000248544">
    <property type="component" value="Unassembled WGS sequence"/>
</dbReference>
<dbReference type="InterPro" id="IPR008271">
    <property type="entry name" value="Ser/Thr_kinase_AS"/>
</dbReference>
<keyword evidence="3" id="KW-0808">Transferase</keyword>
<keyword evidence="11" id="KW-1185">Reference proteome</keyword>
<dbReference type="Pfam" id="PF00069">
    <property type="entry name" value="Pkinase"/>
    <property type="match status" value="1"/>
</dbReference>
<dbReference type="EMBL" id="POUA01000449">
    <property type="protein sequence ID" value="PZG25777.1"/>
    <property type="molecule type" value="Genomic_DNA"/>
</dbReference>
<organism evidence="10 11">
    <name type="scientific">Spongiactinospora gelatinilytica</name>
    <dbReference type="NCBI Taxonomy" id="2666298"/>
    <lineage>
        <taxon>Bacteria</taxon>
        <taxon>Bacillati</taxon>
        <taxon>Actinomycetota</taxon>
        <taxon>Actinomycetes</taxon>
        <taxon>Streptosporangiales</taxon>
        <taxon>Streptosporangiaceae</taxon>
        <taxon>Spongiactinospora</taxon>
    </lineage>
</organism>
<keyword evidence="5 10" id="KW-0418">Kinase</keyword>
<name>A0A2W2FV29_9ACTN</name>
<evidence type="ECO:0000313" key="10">
    <source>
        <dbReference type="EMBL" id="PZG25777.1"/>
    </source>
</evidence>
<reference evidence="10 11" key="1">
    <citation type="submission" date="2018-01" db="EMBL/GenBank/DDBJ databases">
        <title>Draft genome sequence of Sphaerisporangium sp. 7K107.</title>
        <authorList>
            <person name="Sahin N."/>
            <person name="Saygin H."/>
            <person name="Ay H."/>
        </authorList>
    </citation>
    <scope>NUCLEOTIDE SEQUENCE [LARGE SCALE GENOMIC DNA]</scope>
    <source>
        <strain evidence="10 11">7K107</strain>
    </source>
</reference>
<evidence type="ECO:0000256" key="2">
    <source>
        <dbReference type="ARBA" id="ARBA00022527"/>
    </source>
</evidence>
<feature type="compositionally biased region" description="Low complexity" evidence="8">
    <location>
        <begin position="348"/>
        <end position="358"/>
    </location>
</feature>